<evidence type="ECO:0000313" key="2">
    <source>
        <dbReference type="EMBL" id="TNH40292.1"/>
    </source>
</evidence>
<sequence length="528" mass="58169">MTARTIAIVGIGPTGIYTLLHLLDTGLPLAVTLYEKGPRAGIGMPYSPEMSNRAMLANIASIEIPPIATTYLDWLQDQPDARLRSYGLDPQDLDERQFTPRLLLGEYFRDQLMALVDRARSRGYRIDIREATEVLDIQSDDTGLSVMTADGCDGPFDRVIVATGHAFPDEDEATRSYFPSPWSGLIEADIPAVRVGIMGTSLSSIDAAMAVVNQHGRFRRKGDDLRFDLDPASADLRIVMMSRSGVLPEADFYCPIPYEPLTIATAPALAACLSTPAPLDAAFDLVRAEIMQADPAFALRIGLGGLDADSFADAYFAAREAADPFKWARANLDEVEHNKAHKITVAWRYALLRMHEQVEEIVPDLSDDDRDRFDRGLKKVFVDNYAAVPSESIRRVLALRDAGILSIMPLGEDYDMTRDGAETVIVHDDRTERFAVFIDARGQKPLSTEDLPFPTLRRALLDADHEIPDVAQDYSLLGAGPFSGRLCLAAIPYLMHDRPFVQGITACADIAEAIARGMATGRRRRLVS</sequence>
<organism evidence="2 3">
    <name type="scientific">Paracoccus haeundaensis</name>
    <dbReference type="NCBI Taxonomy" id="225362"/>
    <lineage>
        <taxon>Bacteria</taxon>
        <taxon>Pseudomonadati</taxon>
        <taxon>Pseudomonadota</taxon>
        <taxon>Alphaproteobacteria</taxon>
        <taxon>Rhodobacterales</taxon>
        <taxon>Paracoccaceae</taxon>
        <taxon>Paracoccus</taxon>
    </lineage>
</organism>
<comment type="caution">
    <text evidence="2">The sequence shown here is derived from an EMBL/GenBank/DDBJ whole genome shotgun (WGS) entry which is preliminary data.</text>
</comment>
<dbReference type="PANTHER" id="PTHR40254">
    <property type="entry name" value="BLR0577 PROTEIN"/>
    <property type="match status" value="1"/>
</dbReference>
<evidence type="ECO:0000313" key="3">
    <source>
        <dbReference type="Proteomes" id="UP000304880"/>
    </source>
</evidence>
<dbReference type="InterPro" id="IPR036188">
    <property type="entry name" value="FAD/NAD-bd_sf"/>
</dbReference>
<dbReference type="Proteomes" id="UP000304880">
    <property type="component" value="Unassembled WGS sequence"/>
</dbReference>
<dbReference type="AlphaFoldDB" id="A0A5C4R8P9"/>
<feature type="domain" description="FAD-dependent urate hydroxylase HpyO/Asp monooxygenase CreE-like FAD/NAD(P)-binding" evidence="1">
    <location>
        <begin position="7"/>
        <end position="165"/>
    </location>
</feature>
<accession>A0A5C4R8P9</accession>
<proteinExistence type="predicted"/>
<dbReference type="InterPro" id="IPR052189">
    <property type="entry name" value="L-asp_N-monooxygenase_NS-form"/>
</dbReference>
<dbReference type="InterPro" id="IPR038732">
    <property type="entry name" value="HpyO/CreE_NAD-binding"/>
</dbReference>
<keyword evidence="3" id="KW-1185">Reference proteome</keyword>
<dbReference type="Gene3D" id="3.50.50.60">
    <property type="entry name" value="FAD/NAD(P)-binding domain"/>
    <property type="match status" value="1"/>
</dbReference>
<dbReference type="SUPFAM" id="SSF51905">
    <property type="entry name" value="FAD/NAD(P)-binding domain"/>
    <property type="match status" value="1"/>
</dbReference>
<dbReference type="PANTHER" id="PTHR40254:SF1">
    <property type="entry name" value="BLR0577 PROTEIN"/>
    <property type="match status" value="1"/>
</dbReference>
<dbReference type="Pfam" id="PF13454">
    <property type="entry name" value="NAD_binding_9"/>
    <property type="match status" value="1"/>
</dbReference>
<dbReference type="EMBL" id="VDDC01000009">
    <property type="protein sequence ID" value="TNH40292.1"/>
    <property type="molecule type" value="Genomic_DNA"/>
</dbReference>
<name>A0A5C4R8P9_9RHOB</name>
<dbReference type="NCBIfam" id="NF007381">
    <property type="entry name" value="PRK09897.1"/>
    <property type="match status" value="1"/>
</dbReference>
<reference evidence="2 3" key="1">
    <citation type="submission" date="2019-06" db="EMBL/GenBank/DDBJ databases">
        <authorList>
            <person name="Li J."/>
        </authorList>
    </citation>
    <scope>NUCLEOTIDE SEQUENCE [LARGE SCALE GENOMIC DNA]</scope>
    <source>
        <strain evidence="2 3">CGMCC 1.8012</strain>
    </source>
</reference>
<evidence type="ECO:0000259" key="1">
    <source>
        <dbReference type="Pfam" id="PF13454"/>
    </source>
</evidence>
<protein>
    <submittedName>
        <fullName evidence="2">FAD-NAD(P)-binding protein</fullName>
    </submittedName>
</protein>
<dbReference type="RefSeq" id="WP_139598072.1">
    <property type="nucleotide sequence ID" value="NZ_VDDC01000009.1"/>
</dbReference>
<gene>
    <name evidence="2" type="ORF">FHD67_05305</name>
</gene>